<dbReference type="Proteomes" id="UP001433268">
    <property type="component" value="Unassembled WGS sequence"/>
</dbReference>
<dbReference type="GeneID" id="92042414"/>
<dbReference type="RefSeq" id="XP_066672972.1">
    <property type="nucleotide sequence ID" value="XM_066809354.1"/>
</dbReference>
<protein>
    <submittedName>
        <fullName evidence="1">Uncharacterized protein</fullName>
    </submittedName>
</protein>
<evidence type="ECO:0000313" key="2">
    <source>
        <dbReference type="Proteomes" id="UP001433268"/>
    </source>
</evidence>
<gene>
    <name evidence="1" type="ORF">PG997_005039</name>
</gene>
<comment type="caution">
    <text evidence="1">The sequence shown here is derived from an EMBL/GenBank/DDBJ whole genome shotgun (WGS) entry which is preliminary data.</text>
</comment>
<proteinExistence type="predicted"/>
<name>A0ABR1X3U9_9PEZI</name>
<accession>A0ABR1X3U9</accession>
<dbReference type="EMBL" id="JAQQWN010000004">
    <property type="protein sequence ID" value="KAK8090078.1"/>
    <property type="molecule type" value="Genomic_DNA"/>
</dbReference>
<evidence type="ECO:0000313" key="1">
    <source>
        <dbReference type="EMBL" id="KAK8090078.1"/>
    </source>
</evidence>
<sequence length="239" mass="27184">MHTVVVGDAKRERITLEPAPWLFDCRQTRQALRLMDTDKSSLPQDEEVTYYVTTSWPPLRDGVILHQPSELDERPRADGFIGLSLKSTSLREPKRRGATMIISWGTTPRNKPFSRPWCKIWTLLDLQNLLSSLDFPDGAYVPRALRDLARAGPELRAQVVYDSFHELDGDLIPSANQNKPTETVLIEDHQAGSKLTHRLTVSIESITFLERTMLEMRIGIEKMKDDTGGQSQEQCVILE</sequence>
<reference evidence="1 2" key="1">
    <citation type="submission" date="2023-01" db="EMBL/GenBank/DDBJ databases">
        <title>Analysis of 21 Apiospora genomes using comparative genomics revels a genus with tremendous synthesis potential of carbohydrate active enzymes and secondary metabolites.</title>
        <authorList>
            <person name="Sorensen T."/>
        </authorList>
    </citation>
    <scope>NUCLEOTIDE SEQUENCE [LARGE SCALE GENOMIC DNA]</scope>
    <source>
        <strain evidence="1 2">CBS 114990</strain>
    </source>
</reference>
<organism evidence="1 2">
    <name type="scientific">Apiospora hydei</name>
    <dbReference type="NCBI Taxonomy" id="1337664"/>
    <lineage>
        <taxon>Eukaryota</taxon>
        <taxon>Fungi</taxon>
        <taxon>Dikarya</taxon>
        <taxon>Ascomycota</taxon>
        <taxon>Pezizomycotina</taxon>
        <taxon>Sordariomycetes</taxon>
        <taxon>Xylariomycetidae</taxon>
        <taxon>Amphisphaeriales</taxon>
        <taxon>Apiosporaceae</taxon>
        <taxon>Apiospora</taxon>
    </lineage>
</organism>
<keyword evidence="2" id="KW-1185">Reference proteome</keyword>